<dbReference type="EC" id="3.4.-.-" evidence="8"/>
<feature type="compositionally biased region" description="Basic and acidic residues" evidence="9">
    <location>
        <begin position="206"/>
        <end position="216"/>
    </location>
</feature>
<evidence type="ECO:0000256" key="1">
    <source>
        <dbReference type="ARBA" id="ARBA00008136"/>
    </source>
</evidence>
<evidence type="ECO:0000256" key="2">
    <source>
        <dbReference type="ARBA" id="ARBA00022670"/>
    </source>
</evidence>
<reference evidence="10 11" key="1">
    <citation type="submission" date="2023-02" db="EMBL/GenBank/DDBJ databases">
        <title>Genome sequence of Sphingobacterium sp. KACC 22765.</title>
        <authorList>
            <person name="Kim S."/>
            <person name="Heo J."/>
            <person name="Kwon S.-W."/>
        </authorList>
    </citation>
    <scope>NUCLEOTIDE SEQUENCE [LARGE SCALE GENOMIC DNA]</scope>
    <source>
        <strain evidence="10 11">KACC 22765</strain>
    </source>
</reference>
<evidence type="ECO:0000256" key="7">
    <source>
        <dbReference type="ARBA" id="ARBA00023239"/>
    </source>
</evidence>
<organism evidence="10 11">
    <name type="scientific">Sphingobacterium oryzagri</name>
    <dbReference type="NCBI Taxonomy" id="3025669"/>
    <lineage>
        <taxon>Bacteria</taxon>
        <taxon>Pseudomonadati</taxon>
        <taxon>Bacteroidota</taxon>
        <taxon>Sphingobacteriia</taxon>
        <taxon>Sphingobacteriales</taxon>
        <taxon>Sphingobacteriaceae</taxon>
        <taxon>Sphingobacterium</taxon>
    </lineage>
</organism>
<dbReference type="Pfam" id="PF02586">
    <property type="entry name" value="SRAP"/>
    <property type="match status" value="1"/>
</dbReference>
<feature type="region of interest" description="Disordered" evidence="9">
    <location>
        <begin position="206"/>
        <end position="225"/>
    </location>
</feature>
<keyword evidence="5" id="KW-0190">Covalent protein-DNA linkage</keyword>
<evidence type="ECO:0000256" key="4">
    <source>
        <dbReference type="ARBA" id="ARBA00022801"/>
    </source>
</evidence>
<gene>
    <name evidence="10" type="ORF">PQ465_12310</name>
</gene>
<evidence type="ECO:0000256" key="8">
    <source>
        <dbReference type="RuleBase" id="RU364100"/>
    </source>
</evidence>
<accession>A0ABY7WEP6</accession>
<dbReference type="RefSeq" id="WP_274265825.1">
    <property type="nucleotide sequence ID" value="NZ_CP117880.1"/>
</dbReference>
<keyword evidence="4 8" id="KW-0378">Hydrolase</keyword>
<dbReference type="InterPro" id="IPR003738">
    <property type="entry name" value="SRAP"/>
</dbReference>
<keyword evidence="2 8" id="KW-0645">Protease</keyword>
<dbReference type="PANTHER" id="PTHR13604:SF0">
    <property type="entry name" value="ABASIC SITE PROCESSING PROTEIN HMCES"/>
    <property type="match status" value="1"/>
</dbReference>
<evidence type="ECO:0000256" key="9">
    <source>
        <dbReference type="SAM" id="MobiDB-lite"/>
    </source>
</evidence>
<evidence type="ECO:0000256" key="3">
    <source>
        <dbReference type="ARBA" id="ARBA00022763"/>
    </source>
</evidence>
<dbReference type="Gene3D" id="3.90.1680.10">
    <property type="entry name" value="SOS response associated peptidase-like"/>
    <property type="match status" value="1"/>
</dbReference>
<keyword evidence="7" id="KW-0456">Lyase</keyword>
<sequence>MCGRTLISEAKELAKKAGVALGGGNVEKDTNRPPGSEMPVILDARPGKIHYLKWGLIPSFASEPPKYATTYARMETIHSLSTYRNLVGKRHCVFVVEGFYEFDKRQKPSQPYYFQRKDKNILYLAGLWDTWRDTASGLIIPTCAMIMQPANALMSKVHDRMPCVMTQADALKWLDRSLPVQTRLQLLQPVENDVLEGWQVDKKVNNARNKDSDNADKSGSQLNFF</sequence>
<name>A0ABY7WEP6_9SPHI</name>
<evidence type="ECO:0000256" key="6">
    <source>
        <dbReference type="ARBA" id="ARBA00023125"/>
    </source>
</evidence>
<protein>
    <recommendedName>
        <fullName evidence="8">Abasic site processing protein</fullName>
        <ecNumber evidence="8">3.4.-.-</ecNumber>
    </recommendedName>
</protein>
<comment type="similarity">
    <text evidence="1 8">Belongs to the SOS response-associated peptidase family.</text>
</comment>
<dbReference type="PANTHER" id="PTHR13604">
    <property type="entry name" value="DC12-RELATED"/>
    <property type="match status" value="1"/>
</dbReference>
<dbReference type="InterPro" id="IPR036590">
    <property type="entry name" value="SRAP-like"/>
</dbReference>
<keyword evidence="6" id="KW-0238">DNA-binding</keyword>
<keyword evidence="3" id="KW-0227">DNA damage</keyword>
<evidence type="ECO:0000256" key="5">
    <source>
        <dbReference type="ARBA" id="ARBA00023124"/>
    </source>
</evidence>
<dbReference type="EMBL" id="CP117880">
    <property type="protein sequence ID" value="WDF67089.1"/>
    <property type="molecule type" value="Genomic_DNA"/>
</dbReference>
<evidence type="ECO:0000313" key="11">
    <source>
        <dbReference type="Proteomes" id="UP001221558"/>
    </source>
</evidence>
<keyword evidence="11" id="KW-1185">Reference proteome</keyword>
<dbReference type="Proteomes" id="UP001221558">
    <property type="component" value="Chromosome"/>
</dbReference>
<proteinExistence type="inferred from homology"/>
<evidence type="ECO:0000313" key="10">
    <source>
        <dbReference type="EMBL" id="WDF67089.1"/>
    </source>
</evidence>
<dbReference type="SUPFAM" id="SSF143081">
    <property type="entry name" value="BB1717-like"/>
    <property type="match status" value="1"/>
</dbReference>